<evidence type="ECO:0000256" key="2">
    <source>
        <dbReference type="SAM" id="SignalP"/>
    </source>
</evidence>
<dbReference type="Proteomes" id="UP000694844">
    <property type="component" value="Chromosome 7"/>
</dbReference>
<proteinExistence type="predicted"/>
<gene>
    <name evidence="4" type="primary">LOC111104831</name>
</gene>
<dbReference type="KEGG" id="cvn:111104831"/>
<name>A0A8B8AVG9_CRAVI</name>
<sequence>MMFCLILAYLSGCFIQSLQAASTTPPQNPTTHAHHTHHPPRTTHEPTELESLSFYYDYVTHMMAVKSSLHICYLYKTSDQEQIDVHTSHGLHAIEKTLIDLIDGGASLQPLSKDAVNTMSRNIVHFCSHIQVFMQLN</sequence>
<reference evidence="4" key="1">
    <citation type="submission" date="2025-08" db="UniProtKB">
        <authorList>
            <consortium name="RefSeq"/>
        </authorList>
    </citation>
    <scope>IDENTIFICATION</scope>
    <source>
        <tissue evidence="4">Whole sample</tissue>
    </source>
</reference>
<evidence type="ECO:0000313" key="4">
    <source>
        <dbReference type="RefSeq" id="XP_022294688.1"/>
    </source>
</evidence>
<protein>
    <submittedName>
        <fullName evidence="4">Uncharacterized protein LOC111104831 isoform X1</fullName>
    </submittedName>
</protein>
<evidence type="ECO:0000313" key="3">
    <source>
        <dbReference type="Proteomes" id="UP000694844"/>
    </source>
</evidence>
<feature type="chain" id="PRO_5034208415" evidence="2">
    <location>
        <begin position="21"/>
        <end position="137"/>
    </location>
</feature>
<feature type="signal peptide" evidence="2">
    <location>
        <begin position="1"/>
        <end position="20"/>
    </location>
</feature>
<dbReference type="OrthoDB" id="6146483at2759"/>
<dbReference type="AlphaFoldDB" id="A0A8B8AVG9"/>
<organism evidence="3 4">
    <name type="scientific">Crassostrea virginica</name>
    <name type="common">Eastern oyster</name>
    <dbReference type="NCBI Taxonomy" id="6565"/>
    <lineage>
        <taxon>Eukaryota</taxon>
        <taxon>Metazoa</taxon>
        <taxon>Spiralia</taxon>
        <taxon>Lophotrochozoa</taxon>
        <taxon>Mollusca</taxon>
        <taxon>Bivalvia</taxon>
        <taxon>Autobranchia</taxon>
        <taxon>Pteriomorphia</taxon>
        <taxon>Ostreida</taxon>
        <taxon>Ostreoidea</taxon>
        <taxon>Ostreidae</taxon>
        <taxon>Crassostrea</taxon>
    </lineage>
</organism>
<dbReference type="RefSeq" id="XP_022294688.1">
    <property type="nucleotide sequence ID" value="XM_022438980.1"/>
</dbReference>
<feature type="region of interest" description="Disordered" evidence="1">
    <location>
        <begin position="24"/>
        <end position="45"/>
    </location>
</feature>
<evidence type="ECO:0000256" key="1">
    <source>
        <dbReference type="SAM" id="MobiDB-lite"/>
    </source>
</evidence>
<feature type="compositionally biased region" description="Basic residues" evidence="1">
    <location>
        <begin position="32"/>
        <end position="41"/>
    </location>
</feature>
<keyword evidence="3" id="KW-1185">Reference proteome</keyword>
<dbReference type="GeneID" id="111104831"/>
<keyword evidence="2" id="KW-0732">Signal</keyword>
<accession>A0A8B8AVG9</accession>